<sequence>MAHIVFDPEEADQLRAAAREEFPANPALAYVLQQLADEGIDLDKCRPWEDIRAERGLPPLDEDGEAHDVA</sequence>
<dbReference type="Proteomes" id="UP001596523">
    <property type="component" value="Unassembled WGS sequence"/>
</dbReference>
<organism evidence="1 2">
    <name type="scientific">Streptomyces monticola</name>
    <dbReference type="NCBI Taxonomy" id="2666263"/>
    <lineage>
        <taxon>Bacteria</taxon>
        <taxon>Bacillati</taxon>
        <taxon>Actinomycetota</taxon>
        <taxon>Actinomycetes</taxon>
        <taxon>Kitasatosporales</taxon>
        <taxon>Streptomycetaceae</taxon>
        <taxon>Streptomyces</taxon>
    </lineage>
</organism>
<evidence type="ECO:0008006" key="3">
    <source>
        <dbReference type="Google" id="ProtNLM"/>
    </source>
</evidence>
<gene>
    <name evidence="1" type="ORF">ACFQVC_17690</name>
</gene>
<evidence type="ECO:0000313" key="1">
    <source>
        <dbReference type="EMBL" id="MFC7306045.1"/>
    </source>
</evidence>
<comment type="caution">
    <text evidence="1">The sequence shown here is derived from an EMBL/GenBank/DDBJ whole genome shotgun (WGS) entry which is preliminary data.</text>
</comment>
<dbReference type="RefSeq" id="WP_381831391.1">
    <property type="nucleotide sequence ID" value="NZ_JBHTCF010000006.1"/>
</dbReference>
<reference evidence="2" key="1">
    <citation type="journal article" date="2019" name="Int. J. Syst. Evol. Microbiol.">
        <title>The Global Catalogue of Microorganisms (GCM) 10K type strain sequencing project: providing services to taxonomists for standard genome sequencing and annotation.</title>
        <authorList>
            <consortium name="The Broad Institute Genomics Platform"/>
            <consortium name="The Broad Institute Genome Sequencing Center for Infectious Disease"/>
            <person name="Wu L."/>
            <person name="Ma J."/>
        </authorList>
    </citation>
    <scope>NUCLEOTIDE SEQUENCE [LARGE SCALE GENOMIC DNA]</scope>
    <source>
        <strain evidence="2">SYNS20</strain>
    </source>
</reference>
<evidence type="ECO:0000313" key="2">
    <source>
        <dbReference type="Proteomes" id="UP001596523"/>
    </source>
</evidence>
<protein>
    <recommendedName>
        <fullName evidence="3">CopG family transcriptional regulator</fullName>
    </recommendedName>
</protein>
<dbReference type="EMBL" id="JBHTCF010000006">
    <property type="protein sequence ID" value="MFC7306045.1"/>
    <property type="molecule type" value="Genomic_DNA"/>
</dbReference>
<name>A0ABW2JIZ5_9ACTN</name>
<proteinExistence type="predicted"/>
<accession>A0ABW2JIZ5</accession>
<keyword evidence="2" id="KW-1185">Reference proteome</keyword>